<feature type="transmembrane region" description="Helical" evidence="6">
    <location>
        <begin position="259"/>
        <end position="281"/>
    </location>
</feature>
<dbReference type="PANTHER" id="PTHR43243:SF4">
    <property type="entry name" value="CATIONIC AMINO ACID TRANSPORTER 4"/>
    <property type="match status" value="1"/>
</dbReference>
<keyword evidence="2" id="KW-0813">Transport</keyword>
<feature type="transmembrane region" description="Helical" evidence="6">
    <location>
        <begin position="458"/>
        <end position="487"/>
    </location>
</feature>
<dbReference type="GO" id="GO:0015171">
    <property type="term" value="F:amino acid transmembrane transporter activity"/>
    <property type="evidence" value="ECO:0007669"/>
    <property type="project" value="TreeGrafter"/>
</dbReference>
<keyword evidence="5 6" id="KW-0472">Membrane</keyword>
<dbReference type="PANTHER" id="PTHR43243">
    <property type="entry name" value="INNER MEMBRANE TRANSPORTER YGJI-RELATED"/>
    <property type="match status" value="1"/>
</dbReference>
<evidence type="ECO:0000256" key="1">
    <source>
        <dbReference type="ARBA" id="ARBA00004141"/>
    </source>
</evidence>
<feature type="transmembrane region" description="Helical" evidence="6">
    <location>
        <begin position="97"/>
        <end position="121"/>
    </location>
</feature>
<dbReference type="AlphaFoldDB" id="A0A1S8X6P2"/>
<dbReference type="EMBL" id="KV891810">
    <property type="protein sequence ID" value="OON22327.1"/>
    <property type="molecule type" value="Genomic_DNA"/>
</dbReference>
<evidence type="ECO:0000256" key="6">
    <source>
        <dbReference type="SAM" id="Phobius"/>
    </source>
</evidence>
<comment type="subcellular location">
    <subcellularLocation>
        <location evidence="1">Membrane</location>
        <topology evidence="1">Multi-pass membrane protein</topology>
    </subcellularLocation>
</comment>
<proteinExistence type="predicted"/>
<evidence type="ECO:0000313" key="9">
    <source>
        <dbReference type="Proteomes" id="UP000243686"/>
    </source>
</evidence>
<dbReference type="Gene3D" id="1.20.1740.10">
    <property type="entry name" value="Amino acid/polyamine transporter I"/>
    <property type="match status" value="1"/>
</dbReference>
<keyword evidence="3 6" id="KW-0812">Transmembrane</keyword>
<feature type="transmembrane region" description="Helical" evidence="6">
    <location>
        <begin position="677"/>
        <end position="699"/>
    </location>
</feature>
<gene>
    <name evidence="8" type="ORF">X801_01772</name>
</gene>
<reference evidence="8 9" key="1">
    <citation type="submission" date="2015-03" db="EMBL/GenBank/DDBJ databases">
        <title>Draft genome of the nematode, Opisthorchis viverrini.</title>
        <authorList>
            <person name="Mitreva M."/>
        </authorList>
    </citation>
    <scope>NUCLEOTIDE SEQUENCE [LARGE SCALE GENOMIC DNA]</scope>
    <source>
        <strain evidence="8">Khon Kaen</strain>
    </source>
</reference>
<evidence type="ECO:0000256" key="5">
    <source>
        <dbReference type="ARBA" id="ARBA00023136"/>
    </source>
</evidence>
<feature type="transmembrane region" description="Helical" evidence="6">
    <location>
        <begin position="349"/>
        <end position="373"/>
    </location>
</feature>
<feature type="transmembrane region" description="Helical" evidence="6">
    <location>
        <begin position="493"/>
        <end position="512"/>
    </location>
</feature>
<feature type="transmembrane region" description="Helical" evidence="6">
    <location>
        <begin position="133"/>
        <end position="154"/>
    </location>
</feature>
<feature type="transmembrane region" description="Helical" evidence="6">
    <location>
        <begin position="652"/>
        <end position="671"/>
    </location>
</feature>
<feature type="domain" description="Cationic amino acid transporter C-terminal" evidence="7">
    <location>
        <begin position="650"/>
        <end position="699"/>
    </location>
</feature>
<feature type="transmembrane region" description="Helical" evidence="6">
    <location>
        <begin position="401"/>
        <end position="423"/>
    </location>
</feature>
<evidence type="ECO:0000256" key="2">
    <source>
        <dbReference type="ARBA" id="ARBA00022448"/>
    </source>
</evidence>
<dbReference type="Pfam" id="PF13906">
    <property type="entry name" value="AA_permease_C"/>
    <property type="match status" value="1"/>
</dbReference>
<sequence>MSESSGRSKQSCLACCENYLDTVRVGVVRKKALSADVEGLLKTSLRRCLKATDLVAYGLGMLIEGVEQGEVEWEVTGSSLAKDYLFARIITLRSRDYILFTLGSSDLFLASMLGGSIYVLTGAVMQKKTGPSVFLAYLVAGTVALLNSLVYSELACRIPKAGSSYSYAYIMLGEFIAFLTGWSILLEYILGTATVARGWSSMLDGLTGGKISDWIIRNVGRMGNPGDVLAEYPDFIGAGLIIIFSAIACCGVRGGARLTAFFVVVYIGVLSVTSIYMFVYANGSFISPAVPSTVQETDPNSPNVNFLPFGVGGLVGGVAICFNAFIGFDAISACAEETKKPCRDLPRANVLAVTTVTLLTSVASLALVLYYPWFLVSPETPFLSGLRDNLDGGPVEARTGMFYFVGIGCLIGLTSSLLSSLVAGPRGAYAMAEDGLLPTFFAKVCHPFKVCNVLFSQVVSLVLTFTPIIATIFVATLTIILDILFSIVSLADFLSLGTLIAYSMASVGLLVLRYATPPEERDVTKIVSELPDCKEVKQNNSSAQLVNTVDPLIMRTGQPGYLKCSWAKCLPVSVVRILNQGHRGMVVKILIPIYIAFNATAVGLIKTGAPESVWPIWRLVLVPIMLLLMALCIVFMAAFVQHPAPRQELFRLPLVPFFPCATLTVNMFLIAELSAITWIRFAVWIAVGLLIYFFYGVYYSREAVANRKRLADEELAHQEGVNKIPAAMNAKTAGLAENTVPLSSEIKKGPLQ</sequence>
<feature type="non-terminal residue" evidence="8">
    <location>
        <position position="752"/>
    </location>
</feature>
<evidence type="ECO:0000259" key="7">
    <source>
        <dbReference type="Pfam" id="PF13906"/>
    </source>
</evidence>
<feature type="transmembrane region" description="Helical" evidence="6">
    <location>
        <begin position="617"/>
        <end position="640"/>
    </location>
</feature>
<feature type="transmembrane region" description="Helical" evidence="6">
    <location>
        <begin position="166"/>
        <end position="190"/>
    </location>
</feature>
<feature type="transmembrane region" description="Helical" evidence="6">
    <location>
        <begin position="306"/>
        <end position="328"/>
    </location>
</feature>
<name>A0A1S8X6P2_OPIVI</name>
<dbReference type="GO" id="GO:0016020">
    <property type="term" value="C:membrane"/>
    <property type="evidence" value="ECO:0007669"/>
    <property type="project" value="UniProtKB-SubCell"/>
</dbReference>
<organism evidence="8 9">
    <name type="scientific">Opisthorchis viverrini</name>
    <name type="common">Southeast Asian liver fluke</name>
    <dbReference type="NCBI Taxonomy" id="6198"/>
    <lineage>
        <taxon>Eukaryota</taxon>
        <taxon>Metazoa</taxon>
        <taxon>Spiralia</taxon>
        <taxon>Lophotrochozoa</taxon>
        <taxon>Platyhelminthes</taxon>
        <taxon>Trematoda</taxon>
        <taxon>Digenea</taxon>
        <taxon>Opisthorchiida</taxon>
        <taxon>Opisthorchiata</taxon>
        <taxon>Opisthorchiidae</taxon>
        <taxon>Opisthorchis</taxon>
    </lineage>
</organism>
<protein>
    <submittedName>
        <fullName evidence="8">Amino acid permease</fullName>
    </submittedName>
</protein>
<feature type="transmembrane region" description="Helical" evidence="6">
    <location>
        <begin position="235"/>
        <end position="252"/>
    </location>
</feature>
<feature type="transmembrane region" description="Helical" evidence="6">
    <location>
        <begin position="585"/>
        <end position="605"/>
    </location>
</feature>
<dbReference type="Proteomes" id="UP000243686">
    <property type="component" value="Unassembled WGS sequence"/>
</dbReference>
<evidence type="ECO:0000256" key="3">
    <source>
        <dbReference type="ARBA" id="ARBA00022692"/>
    </source>
</evidence>
<evidence type="ECO:0000313" key="8">
    <source>
        <dbReference type="EMBL" id="OON22327.1"/>
    </source>
</evidence>
<keyword evidence="9" id="KW-1185">Reference proteome</keyword>
<accession>A0A1S8X6P2</accession>
<dbReference type="Pfam" id="PF13520">
    <property type="entry name" value="AA_permease_2"/>
    <property type="match status" value="1"/>
</dbReference>
<evidence type="ECO:0000256" key="4">
    <source>
        <dbReference type="ARBA" id="ARBA00022989"/>
    </source>
</evidence>
<dbReference type="InterPro" id="IPR002293">
    <property type="entry name" value="AA/rel_permease1"/>
</dbReference>
<dbReference type="InterPro" id="IPR029485">
    <property type="entry name" value="CAT_C"/>
</dbReference>
<keyword evidence="4 6" id="KW-1133">Transmembrane helix</keyword>